<dbReference type="GO" id="GO:0005789">
    <property type="term" value="C:endoplasmic reticulum membrane"/>
    <property type="evidence" value="ECO:0007669"/>
    <property type="project" value="UniProtKB-SubCell"/>
</dbReference>
<evidence type="ECO:0000313" key="18">
    <source>
        <dbReference type="EMBL" id="KAF2717084.1"/>
    </source>
</evidence>
<dbReference type="PROSITE" id="PS50191">
    <property type="entry name" value="CRAL_TRIO"/>
    <property type="match status" value="1"/>
</dbReference>
<evidence type="ECO:0000256" key="6">
    <source>
        <dbReference type="ARBA" id="ARBA00022617"/>
    </source>
</evidence>
<feature type="region of interest" description="Disordered" evidence="16">
    <location>
        <begin position="268"/>
        <end position="348"/>
    </location>
</feature>
<keyword evidence="9 15" id="KW-0492">Microsome</keyword>
<keyword evidence="5 15" id="KW-0963">Cytoplasm</keyword>
<evidence type="ECO:0000256" key="2">
    <source>
        <dbReference type="ARBA" id="ARBA00004406"/>
    </source>
</evidence>
<keyword evidence="7" id="KW-0479">Metal-binding</keyword>
<dbReference type="PANTHER" id="PTHR47669">
    <property type="entry name" value="PHOSPHATIDYLINOSITOL TRANSFER PROTEIN SFH5"/>
    <property type="match status" value="1"/>
</dbReference>
<dbReference type="InterPro" id="IPR036273">
    <property type="entry name" value="CRAL/TRIO_N_dom_sf"/>
</dbReference>
<evidence type="ECO:0000313" key="19">
    <source>
        <dbReference type="Proteomes" id="UP000799441"/>
    </source>
</evidence>
<evidence type="ECO:0000256" key="13">
    <source>
        <dbReference type="ARBA" id="ARBA00024146"/>
    </source>
</evidence>
<name>A0A9P4PZS2_9PEZI</name>
<evidence type="ECO:0000256" key="16">
    <source>
        <dbReference type="SAM" id="MobiDB-lite"/>
    </source>
</evidence>
<evidence type="ECO:0000256" key="11">
    <source>
        <dbReference type="ARBA" id="ARBA00023055"/>
    </source>
</evidence>
<dbReference type="GO" id="GO:0017157">
    <property type="term" value="P:regulation of exocytosis"/>
    <property type="evidence" value="ECO:0007669"/>
    <property type="project" value="TreeGrafter"/>
</dbReference>
<dbReference type="GO" id="GO:0043001">
    <property type="term" value="P:Golgi to plasma membrane protein transport"/>
    <property type="evidence" value="ECO:0007669"/>
    <property type="project" value="TreeGrafter"/>
</dbReference>
<keyword evidence="8 15" id="KW-0256">Endoplasmic reticulum</keyword>
<gene>
    <name evidence="18" type="ORF">K431DRAFT_307275</name>
</gene>
<dbReference type="Proteomes" id="UP000799441">
    <property type="component" value="Unassembled WGS sequence"/>
</dbReference>
<dbReference type="Pfam" id="PF00650">
    <property type="entry name" value="CRAL_TRIO"/>
    <property type="match status" value="1"/>
</dbReference>
<evidence type="ECO:0000256" key="4">
    <source>
        <dbReference type="ARBA" id="ARBA00022448"/>
    </source>
</evidence>
<protein>
    <recommendedName>
        <fullName evidence="15">Phosphatidylinositol transfer protein SFH5</fullName>
        <shortName evidence="15">PITP SFH5</shortName>
    </recommendedName>
</protein>
<proteinExistence type="inferred from homology"/>
<evidence type="ECO:0000256" key="9">
    <source>
        <dbReference type="ARBA" id="ARBA00022848"/>
    </source>
</evidence>
<dbReference type="GO" id="GO:0008526">
    <property type="term" value="F:phosphatidylinositol transfer activity"/>
    <property type="evidence" value="ECO:0007669"/>
    <property type="project" value="UniProtKB-UniRule"/>
</dbReference>
<keyword evidence="19" id="KW-1185">Reference proteome</keyword>
<comment type="caution">
    <text evidence="18">The sequence shown here is derived from an EMBL/GenBank/DDBJ whole genome shotgun (WGS) entry which is preliminary data.</text>
</comment>
<evidence type="ECO:0000256" key="3">
    <source>
        <dbReference type="ARBA" id="ARBA00006667"/>
    </source>
</evidence>
<comment type="similarity">
    <text evidence="3 15">Belongs to the SFH5 family.</text>
</comment>
<evidence type="ECO:0000256" key="15">
    <source>
        <dbReference type="RuleBase" id="RU367059"/>
    </source>
</evidence>
<evidence type="ECO:0000259" key="17">
    <source>
        <dbReference type="PROSITE" id="PS50191"/>
    </source>
</evidence>
<dbReference type="InterPro" id="IPR001251">
    <property type="entry name" value="CRAL-TRIO_dom"/>
</dbReference>
<dbReference type="AlphaFoldDB" id="A0A9P4PZS2"/>
<keyword evidence="6" id="KW-0349">Heme</keyword>
<accession>A0A9P4PZS2</accession>
<dbReference type="OrthoDB" id="75724at2759"/>
<comment type="subcellular location">
    <subcellularLocation>
        <location evidence="15">Cytoplasm</location>
    </subcellularLocation>
    <subcellularLocation>
        <location evidence="2 15">Endoplasmic reticulum membrane</location>
        <topology evidence="2 15">Peripheral membrane protein</topology>
    </subcellularLocation>
    <subcellularLocation>
        <location evidence="15">Microsome membrane</location>
        <topology evidence="15">Peripheral membrane protein</topology>
    </subcellularLocation>
</comment>
<dbReference type="InterPro" id="IPR036865">
    <property type="entry name" value="CRAL-TRIO_dom_sf"/>
</dbReference>
<keyword evidence="12 15" id="KW-0472">Membrane</keyword>
<comment type="catalytic activity">
    <reaction evidence="13">
        <text>a 1,2-diacyl-sn-glycero-3-phospho-(1D-myo-inositol)(in) = a 1,2-diacyl-sn-glycero-3-phospho-(1D-myo-inositol)(out)</text>
        <dbReference type="Rhea" id="RHEA:38691"/>
        <dbReference type="ChEBI" id="CHEBI:57880"/>
    </reaction>
    <physiologicalReaction direction="left-to-right" evidence="13">
        <dbReference type="Rhea" id="RHEA:38692"/>
    </physiologicalReaction>
</comment>
<dbReference type="EMBL" id="MU003853">
    <property type="protein sequence ID" value="KAF2717084.1"/>
    <property type="molecule type" value="Genomic_DNA"/>
</dbReference>
<dbReference type="CDD" id="cd00170">
    <property type="entry name" value="SEC14"/>
    <property type="match status" value="1"/>
</dbReference>
<evidence type="ECO:0000256" key="1">
    <source>
        <dbReference type="ARBA" id="ARBA00001970"/>
    </source>
</evidence>
<reference evidence="18" key="1">
    <citation type="journal article" date="2020" name="Stud. Mycol.">
        <title>101 Dothideomycetes genomes: a test case for predicting lifestyles and emergence of pathogens.</title>
        <authorList>
            <person name="Haridas S."/>
            <person name="Albert R."/>
            <person name="Binder M."/>
            <person name="Bloem J."/>
            <person name="Labutti K."/>
            <person name="Salamov A."/>
            <person name="Andreopoulos B."/>
            <person name="Baker S."/>
            <person name="Barry K."/>
            <person name="Bills G."/>
            <person name="Bluhm B."/>
            <person name="Cannon C."/>
            <person name="Castanera R."/>
            <person name="Culley D."/>
            <person name="Daum C."/>
            <person name="Ezra D."/>
            <person name="Gonzalez J."/>
            <person name="Henrissat B."/>
            <person name="Kuo A."/>
            <person name="Liang C."/>
            <person name="Lipzen A."/>
            <person name="Lutzoni F."/>
            <person name="Magnuson J."/>
            <person name="Mondo S."/>
            <person name="Nolan M."/>
            <person name="Ohm R."/>
            <person name="Pangilinan J."/>
            <person name="Park H.-J."/>
            <person name="Ramirez L."/>
            <person name="Alfaro M."/>
            <person name="Sun H."/>
            <person name="Tritt A."/>
            <person name="Yoshinaga Y."/>
            <person name="Zwiers L.-H."/>
            <person name="Turgeon B."/>
            <person name="Goodwin S."/>
            <person name="Spatafora J."/>
            <person name="Crous P."/>
            <person name="Grigoriev I."/>
        </authorList>
    </citation>
    <scope>NUCLEOTIDE SEQUENCE</scope>
    <source>
        <strain evidence="18">CBS 116435</strain>
    </source>
</reference>
<dbReference type="SUPFAM" id="SSF46938">
    <property type="entry name" value="CRAL/TRIO N-terminal domain"/>
    <property type="match status" value="1"/>
</dbReference>
<comment type="cofactor">
    <cofactor evidence="1">
        <name>heme b</name>
        <dbReference type="ChEBI" id="CHEBI:60344"/>
    </cofactor>
</comment>
<feature type="domain" description="CRAL-TRIO" evidence="17">
    <location>
        <begin position="90"/>
        <end position="274"/>
    </location>
</feature>
<evidence type="ECO:0000256" key="7">
    <source>
        <dbReference type="ARBA" id="ARBA00022723"/>
    </source>
</evidence>
<dbReference type="GO" id="GO:0005886">
    <property type="term" value="C:plasma membrane"/>
    <property type="evidence" value="ECO:0007669"/>
    <property type="project" value="TreeGrafter"/>
</dbReference>
<organism evidence="18 19">
    <name type="scientific">Polychaeton citri CBS 116435</name>
    <dbReference type="NCBI Taxonomy" id="1314669"/>
    <lineage>
        <taxon>Eukaryota</taxon>
        <taxon>Fungi</taxon>
        <taxon>Dikarya</taxon>
        <taxon>Ascomycota</taxon>
        <taxon>Pezizomycotina</taxon>
        <taxon>Dothideomycetes</taxon>
        <taxon>Dothideomycetidae</taxon>
        <taxon>Capnodiales</taxon>
        <taxon>Capnodiaceae</taxon>
        <taxon>Polychaeton</taxon>
    </lineage>
</organism>
<keyword evidence="4 15" id="KW-0813">Transport</keyword>
<dbReference type="GO" id="GO:0046872">
    <property type="term" value="F:metal ion binding"/>
    <property type="evidence" value="ECO:0007669"/>
    <property type="project" value="UniProtKB-KW"/>
</dbReference>
<sequence>MADWANLDPSHPLAKFAEALPGILETAGYSEMYGVELKAAAEGQSTPHTTLLILQKFLRANANDIPKAQEQLTSALSWRKAYNPLAAKNEVFSSAKFSSLGFVTKLHDATETPNDEDVATFNIYGVAAKNPKLAFGDTDAFIRWRVALMELTLAELNLMSATKSIPDYGQGPDPYQAIQVHDYLSVSFFRQPGEIKASSAKIIETFSKYYPETVSFKYFVNVPLVMQWMMGAMKALVSRDAVKKMTWMTYGSELFKYLGKGVPKEYGGEGPELEGSAITPKYDGGDGVEGSAPPAGTGTPAPAPSNKPATEFKADARAATEDAAEPTPELQTTEAKKVEEGTPEVKVT</sequence>
<dbReference type="GO" id="GO:0005829">
    <property type="term" value="C:cytosol"/>
    <property type="evidence" value="ECO:0007669"/>
    <property type="project" value="TreeGrafter"/>
</dbReference>
<dbReference type="SUPFAM" id="SSF52087">
    <property type="entry name" value="CRAL/TRIO domain"/>
    <property type="match status" value="1"/>
</dbReference>
<evidence type="ECO:0000256" key="10">
    <source>
        <dbReference type="ARBA" id="ARBA00023004"/>
    </source>
</evidence>
<dbReference type="PANTHER" id="PTHR47669:SF1">
    <property type="entry name" value="PHOSPHATIDYLINOSITOL TRANSFER PROTEIN SFH5"/>
    <property type="match status" value="1"/>
</dbReference>
<dbReference type="Gene3D" id="3.40.525.10">
    <property type="entry name" value="CRAL-TRIO lipid binding domain"/>
    <property type="match status" value="1"/>
</dbReference>
<keyword evidence="11 15" id="KW-0445">Lipid transport</keyword>
<keyword evidence="10" id="KW-0408">Iron</keyword>
<evidence type="ECO:0000256" key="14">
    <source>
        <dbReference type="ARBA" id="ARBA00024180"/>
    </source>
</evidence>
<evidence type="ECO:0000256" key="12">
    <source>
        <dbReference type="ARBA" id="ARBA00023136"/>
    </source>
</evidence>
<evidence type="ECO:0000256" key="5">
    <source>
        <dbReference type="ARBA" id="ARBA00022490"/>
    </source>
</evidence>
<dbReference type="InterPro" id="IPR042938">
    <property type="entry name" value="Sfh5"/>
</dbReference>
<evidence type="ECO:0000256" key="8">
    <source>
        <dbReference type="ARBA" id="ARBA00022824"/>
    </source>
</evidence>
<dbReference type="GO" id="GO:0032541">
    <property type="term" value="C:cortical endoplasmic reticulum"/>
    <property type="evidence" value="ECO:0007669"/>
    <property type="project" value="TreeGrafter"/>
</dbReference>
<feature type="compositionally biased region" description="Basic and acidic residues" evidence="16">
    <location>
        <begin position="310"/>
        <end position="320"/>
    </location>
</feature>
<comment type="function">
    <text evidence="14">Non-classical phosphatidylinositol (PtdIns) transfer protein (PITP), which exhibits PtdIns-binding/transfer activity in the absence of detectable PtdCho-binding/transfer activity. Regulates PtdIns(4,5)P2 homeostasis at the plasma membrane. Heme-binding protein that may play a role in organic oxidant-induced stress responses.</text>
</comment>